<evidence type="ECO:0000313" key="3">
    <source>
        <dbReference type="EMBL" id="RAO79390.1"/>
    </source>
</evidence>
<feature type="domain" description="AMMECR1" evidence="2">
    <location>
        <begin position="5"/>
        <end position="187"/>
    </location>
</feature>
<dbReference type="InterPro" id="IPR027623">
    <property type="entry name" value="AmmeMemoSam_A"/>
</dbReference>
<proteinExistence type="inferred from homology"/>
<protein>
    <recommendedName>
        <fullName evidence="1">Protein DPC56_03535</fullName>
    </recommendedName>
</protein>
<dbReference type="PANTHER" id="PTHR13016:SF0">
    <property type="entry name" value="AMME SYNDROME CANDIDATE GENE 1 PROTEIN"/>
    <property type="match status" value="1"/>
</dbReference>
<dbReference type="InterPro" id="IPR002733">
    <property type="entry name" value="AMMECR1_domain"/>
</dbReference>
<dbReference type="InterPro" id="IPR027485">
    <property type="entry name" value="AMMECR1_N"/>
</dbReference>
<dbReference type="OrthoDB" id="25187at2157"/>
<dbReference type="Proteomes" id="UP000249782">
    <property type="component" value="Unassembled WGS sequence"/>
</dbReference>
<keyword evidence="4" id="KW-1185">Reference proteome</keyword>
<dbReference type="SUPFAM" id="SSF143447">
    <property type="entry name" value="AMMECR1-like"/>
    <property type="match status" value="1"/>
</dbReference>
<evidence type="ECO:0000256" key="1">
    <source>
        <dbReference type="HAMAP-Rule" id="MF_00645"/>
    </source>
</evidence>
<organism evidence="3 4">
    <name type="scientific">Methanothermobacter tenebrarum</name>
    <dbReference type="NCBI Taxonomy" id="680118"/>
    <lineage>
        <taxon>Archaea</taxon>
        <taxon>Methanobacteriati</taxon>
        <taxon>Methanobacteriota</taxon>
        <taxon>Methanomada group</taxon>
        <taxon>Methanobacteria</taxon>
        <taxon>Methanobacteriales</taxon>
        <taxon>Methanobacteriaceae</taxon>
        <taxon>Methanothermobacter</taxon>
    </lineage>
</organism>
<gene>
    <name evidence="3" type="ORF">DPC56_03535</name>
</gene>
<dbReference type="NCBIfam" id="NF002000">
    <property type="entry name" value="PRK00801.1"/>
    <property type="match status" value="1"/>
</dbReference>
<dbReference type="NCBIfam" id="TIGR04335">
    <property type="entry name" value="AmmeMemoSam_A"/>
    <property type="match status" value="1"/>
</dbReference>
<dbReference type="Gene3D" id="3.30.1490.150">
    <property type="entry name" value="Hypothetical protein ph0010, domain 2"/>
    <property type="match status" value="1"/>
</dbReference>
<dbReference type="PROSITE" id="PS51112">
    <property type="entry name" value="AMMECR1"/>
    <property type="match status" value="1"/>
</dbReference>
<dbReference type="NCBIfam" id="TIGR00296">
    <property type="entry name" value="TIGR00296 family protein"/>
    <property type="match status" value="1"/>
</dbReference>
<evidence type="ECO:0000313" key="4">
    <source>
        <dbReference type="Proteomes" id="UP000249782"/>
    </source>
</evidence>
<name>A0A328PCA3_9EURY</name>
<dbReference type="HAMAP" id="MF_00645">
    <property type="entry name" value="AMMECR1"/>
    <property type="match status" value="1"/>
</dbReference>
<dbReference type="Pfam" id="PF01871">
    <property type="entry name" value="AMMECR1"/>
    <property type="match status" value="1"/>
</dbReference>
<dbReference type="InterPro" id="IPR023472">
    <property type="entry name" value="Uncharacterised_MJ0810"/>
</dbReference>
<comment type="caution">
    <text evidence="3">The sequence shown here is derived from an EMBL/GenBank/DDBJ whole genome shotgun (WGS) entry which is preliminary data.</text>
</comment>
<reference evidence="3 4" key="1">
    <citation type="submission" date="2018-06" db="EMBL/GenBank/DDBJ databases">
        <title>Draft genome sequence of hyperthermophilic methanogen Methanothermobacter tenebrarum sp. MCM-B 1447.</title>
        <authorList>
            <person name="Pore S.D."/>
            <person name="Dagar S."/>
            <person name="Dhakephalkar P.K."/>
        </authorList>
    </citation>
    <scope>NUCLEOTIDE SEQUENCE [LARGE SCALE GENOMIC DNA]</scope>
    <source>
        <strain evidence="3 4">MCM B 1447</strain>
    </source>
</reference>
<dbReference type="InterPro" id="IPR036071">
    <property type="entry name" value="AMMECR1_dom_sf"/>
</dbReference>
<dbReference type="Gene3D" id="3.30.700.20">
    <property type="entry name" value="Hypothetical protein ph0010, domain 1"/>
    <property type="match status" value="1"/>
</dbReference>
<dbReference type="PANTHER" id="PTHR13016">
    <property type="entry name" value="AMMECR1 HOMOLOG"/>
    <property type="match status" value="1"/>
</dbReference>
<dbReference type="AlphaFoldDB" id="A0A328PCA3"/>
<dbReference type="InterPro" id="IPR023473">
    <property type="entry name" value="AMMECR1"/>
</dbReference>
<dbReference type="EMBL" id="QLOE01000003">
    <property type="protein sequence ID" value="RAO79390.1"/>
    <property type="molecule type" value="Genomic_DNA"/>
</dbReference>
<evidence type="ECO:0000259" key="2">
    <source>
        <dbReference type="PROSITE" id="PS51112"/>
    </source>
</evidence>
<sequence length="187" mass="21090">MLSKEDGKLLIKVARKAIKTYLEKGRIIDPPRIPSHLKEKMGVFVTLNKNGDLRGCIGFPEPIKPLIEGVIEAAVASATSDPRFPPVTVEELEKIQIEVSVLTKPELIKVEDPREYPKRIKVGVDGLIIEKGPYKGLLLPQVAVEWGFDEEEFLCNTCLKAGLPPDCWYEQDTKVYKFQAQIFQEKN</sequence>
<dbReference type="RefSeq" id="WP_112093678.1">
    <property type="nucleotide sequence ID" value="NZ_QLOE01000003.1"/>
</dbReference>
<accession>A0A328PCA3</accession>